<accession>A0AAD4YBC8</accession>
<gene>
    <name evidence="2" type="ORF">MG293_005046</name>
</gene>
<feature type="region of interest" description="Disordered" evidence="1">
    <location>
        <begin position="1"/>
        <end position="170"/>
    </location>
</feature>
<feature type="compositionally biased region" description="Polar residues" evidence="1">
    <location>
        <begin position="143"/>
        <end position="157"/>
    </location>
</feature>
<dbReference type="Proteomes" id="UP001214576">
    <property type="component" value="Unassembled WGS sequence"/>
</dbReference>
<evidence type="ECO:0000313" key="3">
    <source>
        <dbReference type="Proteomes" id="UP001214576"/>
    </source>
</evidence>
<keyword evidence="3" id="KW-1185">Reference proteome</keyword>
<evidence type="ECO:0000313" key="2">
    <source>
        <dbReference type="EMBL" id="KAI4544780.1"/>
    </source>
</evidence>
<name>A0AAD4YBC8_OVIAM</name>
<comment type="caution">
    <text evidence="2">The sequence shown here is derived from an EMBL/GenBank/DDBJ whole genome shotgun (WGS) entry which is preliminary data.</text>
</comment>
<organism evidence="2 3">
    <name type="scientific">Ovis ammon polii</name>
    <dbReference type="NCBI Taxonomy" id="230172"/>
    <lineage>
        <taxon>Eukaryota</taxon>
        <taxon>Metazoa</taxon>
        <taxon>Chordata</taxon>
        <taxon>Craniata</taxon>
        <taxon>Vertebrata</taxon>
        <taxon>Euteleostomi</taxon>
        <taxon>Mammalia</taxon>
        <taxon>Eutheria</taxon>
        <taxon>Laurasiatheria</taxon>
        <taxon>Artiodactyla</taxon>
        <taxon>Ruminantia</taxon>
        <taxon>Pecora</taxon>
        <taxon>Bovidae</taxon>
        <taxon>Caprinae</taxon>
        <taxon>Ovis</taxon>
    </lineage>
</organism>
<dbReference type="AlphaFoldDB" id="A0AAD4YBC8"/>
<reference evidence="2" key="1">
    <citation type="submission" date="2022-03" db="EMBL/GenBank/DDBJ databases">
        <title>Genomic analyses of argali, domestic sheep and their hybrids provide insights into chromosomal evolution, heterosis and genetic basis of agronomic traits.</title>
        <authorList>
            <person name="Li M."/>
        </authorList>
    </citation>
    <scope>NUCLEOTIDE SEQUENCE</scope>
    <source>
        <strain evidence="2">CAU-MHL-2022a</strain>
        <tissue evidence="2">Skin</tissue>
    </source>
</reference>
<protein>
    <submittedName>
        <fullName evidence="2">Uncharacterized protein</fullName>
    </submittedName>
</protein>
<sequence>MRDACGTLFPRNAQRRRGPLTPSQSKNWPAKRQGDGFSDPDFLPPGPAQPKQQDAPRARLHQRSLQDQQDRRDNLAGQQWSCADLPPPCLRGSQLHCSDSQWGPGPSATHTAPRTKGTVQTGGHTGKRGGHGLGVPPPPALTPSRQTASSAAVSSPGTGERRNAYPDPWG</sequence>
<proteinExistence type="predicted"/>
<evidence type="ECO:0000256" key="1">
    <source>
        <dbReference type="SAM" id="MobiDB-lite"/>
    </source>
</evidence>
<dbReference type="EMBL" id="JAKZEL010000004">
    <property type="protein sequence ID" value="KAI4544780.1"/>
    <property type="molecule type" value="Genomic_DNA"/>
</dbReference>